<evidence type="ECO:0000256" key="3">
    <source>
        <dbReference type="ARBA" id="ARBA00023015"/>
    </source>
</evidence>
<dbReference type="InterPro" id="IPR036864">
    <property type="entry name" value="Zn2-C6_fun-type_DNA-bd_sf"/>
</dbReference>
<proteinExistence type="predicted"/>
<evidence type="ECO:0000256" key="5">
    <source>
        <dbReference type="ARBA" id="ARBA00023242"/>
    </source>
</evidence>
<dbReference type="GO" id="GO:0008270">
    <property type="term" value="F:zinc ion binding"/>
    <property type="evidence" value="ECO:0007669"/>
    <property type="project" value="InterPro"/>
</dbReference>
<dbReference type="Pfam" id="PF04082">
    <property type="entry name" value="Fungal_trans"/>
    <property type="match status" value="1"/>
</dbReference>
<dbReference type="InterPro" id="IPR001138">
    <property type="entry name" value="Zn2Cys6_DnaBD"/>
</dbReference>
<keyword evidence="5" id="KW-0539">Nucleus</keyword>
<protein>
    <submittedName>
        <fullName evidence="8">Adenylate kinase</fullName>
    </submittedName>
</protein>
<evidence type="ECO:0000313" key="8">
    <source>
        <dbReference type="EMBL" id="KAK7036265.1"/>
    </source>
</evidence>
<dbReference type="GO" id="GO:0016301">
    <property type="term" value="F:kinase activity"/>
    <property type="evidence" value="ECO:0007669"/>
    <property type="project" value="UniProtKB-KW"/>
</dbReference>
<evidence type="ECO:0000256" key="4">
    <source>
        <dbReference type="ARBA" id="ARBA00023163"/>
    </source>
</evidence>
<comment type="subcellular location">
    <subcellularLocation>
        <location evidence="1">Nucleus</location>
    </subcellularLocation>
</comment>
<keyword evidence="4" id="KW-0804">Transcription</keyword>
<dbReference type="GO" id="GO:0005634">
    <property type="term" value="C:nucleus"/>
    <property type="evidence" value="ECO:0007669"/>
    <property type="project" value="UniProtKB-SubCell"/>
</dbReference>
<dbReference type="GO" id="GO:0000981">
    <property type="term" value="F:DNA-binding transcription factor activity, RNA polymerase II-specific"/>
    <property type="evidence" value="ECO:0007669"/>
    <property type="project" value="InterPro"/>
</dbReference>
<reference evidence="8 9" key="1">
    <citation type="journal article" date="2024" name="J Genomics">
        <title>Draft genome sequencing and assembly of Favolaschia claudopus CIRM-BRFM 2984 isolated from oak limbs.</title>
        <authorList>
            <person name="Navarro D."/>
            <person name="Drula E."/>
            <person name="Chaduli D."/>
            <person name="Cazenave R."/>
            <person name="Ahrendt S."/>
            <person name="Wang J."/>
            <person name="Lipzen A."/>
            <person name="Daum C."/>
            <person name="Barry K."/>
            <person name="Grigoriev I.V."/>
            <person name="Favel A."/>
            <person name="Rosso M.N."/>
            <person name="Martin F."/>
        </authorList>
    </citation>
    <scope>NUCLEOTIDE SEQUENCE [LARGE SCALE GENOMIC DNA]</scope>
    <source>
        <strain evidence="8 9">CIRM-BRFM 2984</strain>
    </source>
</reference>
<dbReference type="InterPro" id="IPR050815">
    <property type="entry name" value="TF_fung"/>
</dbReference>
<sequence>MSTRKPSSSRVQLKRGSACFCCRCKCDGLRPFCTQCKQINRIPECQYHDEKQKSRTERLEEKLSLLQQRLGELETNFARGSMPSSHFNAESLHFRTTPHSSVGVPFGFENHPGSEDHNHGPIPTSPAHLFLDPQDPWSYENRRNLLDIFIAHRHQCGFNGQTERFSLSTQTADSVPHPALMNAIYLLGCHFSRSPHSPWLESVFFARTLEEISVALQNADRLVDIVQASCLLSVYLYVNGRTVQGYTHIFSAARLAVDLHLHQIRPRPGVSEQDFSIPAARQRAEMADCISAFWQVFTVDRCWAVANGLPLALHDSDTPELRISTPWPMPDSHIEHELSIGQTSSNTIGTLFEHQPMLTLDLDAIYMPSLRAKAVALYELTYRLASSSRRDDEYWANHHSIQLALQQFSLTLPMFVGYESWRTQAPLIDVDLFALHTMMHVSVLHLYHETPGGETLHAGNLILALIRQLNPGDYEYLDPVLSACWMTTCRTYIRMMGFSGQQIGDTTMYPMHIIEQELNIILTAMRTLSAVFPISGSHAMQMEQEAAYARAHVRFSQ</sequence>
<keyword evidence="8" id="KW-0808">Transferase</keyword>
<dbReference type="PANTHER" id="PTHR47338:SF29">
    <property type="entry name" value="ZN(2)-C6 FUNGAL-TYPE DOMAIN-CONTAINING PROTEIN"/>
    <property type="match status" value="1"/>
</dbReference>
<feature type="coiled-coil region" evidence="6">
    <location>
        <begin position="49"/>
        <end position="76"/>
    </location>
</feature>
<keyword evidence="3" id="KW-0805">Transcription regulation</keyword>
<organism evidence="8 9">
    <name type="scientific">Favolaschia claudopus</name>
    <dbReference type="NCBI Taxonomy" id="2862362"/>
    <lineage>
        <taxon>Eukaryota</taxon>
        <taxon>Fungi</taxon>
        <taxon>Dikarya</taxon>
        <taxon>Basidiomycota</taxon>
        <taxon>Agaricomycotina</taxon>
        <taxon>Agaricomycetes</taxon>
        <taxon>Agaricomycetidae</taxon>
        <taxon>Agaricales</taxon>
        <taxon>Marasmiineae</taxon>
        <taxon>Mycenaceae</taxon>
        <taxon>Favolaschia</taxon>
    </lineage>
</organism>
<name>A0AAW0CCU0_9AGAR</name>
<dbReference type="GO" id="GO:0003677">
    <property type="term" value="F:DNA binding"/>
    <property type="evidence" value="ECO:0007669"/>
    <property type="project" value="InterPro"/>
</dbReference>
<dbReference type="SMART" id="SM00906">
    <property type="entry name" value="Fungal_trans"/>
    <property type="match status" value="1"/>
</dbReference>
<gene>
    <name evidence="8" type="ORF">R3P38DRAFT_3485177</name>
</gene>
<comment type="caution">
    <text evidence="8">The sequence shown here is derived from an EMBL/GenBank/DDBJ whole genome shotgun (WGS) entry which is preliminary data.</text>
</comment>
<dbReference type="CDD" id="cd12148">
    <property type="entry name" value="fungal_TF_MHR"/>
    <property type="match status" value="1"/>
</dbReference>
<dbReference type="PANTHER" id="PTHR47338">
    <property type="entry name" value="ZN(II)2CYS6 TRANSCRIPTION FACTOR (EUROFUNG)-RELATED"/>
    <property type="match status" value="1"/>
</dbReference>
<accession>A0AAW0CCU0</accession>
<dbReference type="EMBL" id="JAWWNJ010000019">
    <property type="protein sequence ID" value="KAK7036265.1"/>
    <property type="molecule type" value="Genomic_DNA"/>
</dbReference>
<dbReference type="InterPro" id="IPR007219">
    <property type="entry name" value="XnlR_reg_dom"/>
</dbReference>
<keyword evidence="6" id="KW-0175">Coiled coil</keyword>
<evidence type="ECO:0000256" key="2">
    <source>
        <dbReference type="ARBA" id="ARBA00022723"/>
    </source>
</evidence>
<keyword evidence="8" id="KW-0418">Kinase</keyword>
<evidence type="ECO:0000259" key="7">
    <source>
        <dbReference type="SMART" id="SM00906"/>
    </source>
</evidence>
<evidence type="ECO:0000313" key="9">
    <source>
        <dbReference type="Proteomes" id="UP001362999"/>
    </source>
</evidence>
<dbReference type="Proteomes" id="UP001362999">
    <property type="component" value="Unassembled WGS sequence"/>
</dbReference>
<dbReference type="CDD" id="cd00067">
    <property type="entry name" value="GAL4"/>
    <property type="match status" value="1"/>
</dbReference>
<evidence type="ECO:0000256" key="6">
    <source>
        <dbReference type="SAM" id="Coils"/>
    </source>
</evidence>
<keyword evidence="2" id="KW-0479">Metal-binding</keyword>
<dbReference type="Gene3D" id="4.10.240.10">
    <property type="entry name" value="Zn(2)-C6 fungal-type DNA-binding domain"/>
    <property type="match status" value="1"/>
</dbReference>
<feature type="domain" description="Xylanolytic transcriptional activator regulatory" evidence="7">
    <location>
        <begin position="245"/>
        <end position="328"/>
    </location>
</feature>
<dbReference type="AlphaFoldDB" id="A0AAW0CCU0"/>
<dbReference type="GO" id="GO:0006351">
    <property type="term" value="P:DNA-templated transcription"/>
    <property type="evidence" value="ECO:0007669"/>
    <property type="project" value="InterPro"/>
</dbReference>
<keyword evidence="9" id="KW-1185">Reference proteome</keyword>
<evidence type="ECO:0000256" key="1">
    <source>
        <dbReference type="ARBA" id="ARBA00004123"/>
    </source>
</evidence>